<evidence type="ECO:0000313" key="2">
    <source>
        <dbReference type="EMBL" id="TYS82791.1"/>
    </source>
</evidence>
<dbReference type="InterPro" id="IPR025625">
    <property type="entry name" value="YuzL"/>
</dbReference>
<feature type="compositionally biased region" description="Polar residues" evidence="1">
    <location>
        <begin position="12"/>
        <end position="27"/>
    </location>
</feature>
<accession>A0A5D4U6Q6</accession>
<gene>
    <name evidence="2" type="ORF">FZC80_04430</name>
</gene>
<dbReference type="RefSeq" id="WP_148990929.1">
    <property type="nucleotide sequence ID" value="NZ_VTEW01000003.1"/>
</dbReference>
<evidence type="ECO:0000313" key="3">
    <source>
        <dbReference type="Proteomes" id="UP000325054"/>
    </source>
</evidence>
<dbReference type="Proteomes" id="UP000325054">
    <property type="component" value="Unassembled WGS sequence"/>
</dbReference>
<name>A0A5D4U6Q6_9BACI</name>
<dbReference type="AlphaFoldDB" id="A0A5D4U6Q6"/>
<dbReference type="Pfam" id="PF14115">
    <property type="entry name" value="YuzL"/>
    <property type="match status" value="1"/>
</dbReference>
<reference evidence="2 3" key="1">
    <citation type="submission" date="2019-08" db="EMBL/GenBank/DDBJ databases">
        <title>Bacillus genomes from the desert of Cuatro Cienegas, Coahuila.</title>
        <authorList>
            <person name="Olmedo-Alvarez G."/>
        </authorList>
    </citation>
    <scope>NUCLEOTIDE SEQUENCE [LARGE SCALE GENOMIC DNA]</scope>
    <source>
        <strain evidence="2 3">CH451a_14T</strain>
    </source>
</reference>
<comment type="caution">
    <text evidence="2">The sequence shown here is derived from an EMBL/GenBank/DDBJ whole genome shotgun (WGS) entry which is preliminary data.</text>
</comment>
<organism evidence="2 3">
    <name type="scientific">Rossellomorea aquimaris</name>
    <dbReference type="NCBI Taxonomy" id="189382"/>
    <lineage>
        <taxon>Bacteria</taxon>
        <taxon>Bacillati</taxon>
        <taxon>Bacillota</taxon>
        <taxon>Bacilli</taxon>
        <taxon>Bacillales</taxon>
        <taxon>Bacillaceae</taxon>
        <taxon>Rossellomorea</taxon>
    </lineage>
</organism>
<sequence>MAKNKQDPSKTGLGSAQVEGQGTTTSELPGGIKADSSRKKNKK</sequence>
<dbReference type="EMBL" id="VTEW01000003">
    <property type="protein sequence ID" value="TYS82791.1"/>
    <property type="molecule type" value="Genomic_DNA"/>
</dbReference>
<feature type="region of interest" description="Disordered" evidence="1">
    <location>
        <begin position="1"/>
        <end position="43"/>
    </location>
</feature>
<evidence type="ECO:0000256" key="1">
    <source>
        <dbReference type="SAM" id="MobiDB-lite"/>
    </source>
</evidence>
<protein>
    <submittedName>
        <fullName evidence="2">YuzL family protein</fullName>
    </submittedName>
</protein>
<proteinExistence type="predicted"/>
<dbReference type="OrthoDB" id="2972390at2"/>